<dbReference type="PANTHER" id="PTHR34590">
    <property type="entry name" value="OS03G0124300 PROTEIN-RELATED"/>
    <property type="match status" value="1"/>
</dbReference>
<sequence length="219" mass="24573">MCEEVVLENPKGQISRTPPCLKEFNFEDLKIATNNFKPEALLGERGYGRIYKGWIDEKTLTPLEWGTAVAIHVNFAANYVLSEQIFLNCGESLILNDTDTQSWPDVKSKFSAKSLTSKATTQDPLVPKVPFMTTRVSHSEFSYSFPVVTGHALNYAYIVKEYLIAMDGETLTIKFTPSTNSLNAYAFVNGIEVMSMPDDIYKNDDGTLKLVDQDSLIYI</sequence>
<dbReference type="InterPro" id="IPR045272">
    <property type="entry name" value="ANXUR1/2-like"/>
</dbReference>
<dbReference type="GO" id="GO:0004714">
    <property type="term" value="F:transmembrane receptor protein tyrosine kinase activity"/>
    <property type="evidence" value="ECO:0007669"/>
    <property type="project" value="InterPro"/>
</dbReference>
<keyword evidence="2" id="KW-1185">Reference proteome</keyword>
<dbReference type="Proteomes" id="UP001168877">
    <property type="component" value="Unassembled WGS sequence"/>
</dbReference>
<reference evidence="1" key="1">
    <citation type="journal article" date="2022" name="Plant J.">
        <title>Strategies of tolerance reflected in two North American maple genomes.</title>
        <authorList>
            <person name="McEvoy S.L."/>
            <person name="Sezen U.U."/>
            <person name="Trouern-Trend A."/>
            <person name="McMahon S.M."/>
            <person name="Schaberg P.G."/>
            <person name="Yang J."/>
            <person name="Wegrzyn J.L."/>
            <person name="Swenson N.G."/>
        </authorList>
    </citation>
    <scope>NUCLEOTIDE SEQUENCE</scope>
    <source>
        <strain evidence="1">NS2018</strain>
    </source>
</reference>
<reference evidence="1" key="2">
    <citation type="submission" date="2023-06" db="EMBL/GenBank/DDBJ databases">
        <authorList>
            <person name="Swenson N.G."/>
            <person name="Wegrzyn J.L."/>
            <person name="Mcevoy S.L."/>
        </authorList>
    </citation>
    <scope>NUCLEOTIDE SEQUENCE</scope>
    <source>
        <strain evidence="1">NS2018</strain>
        <tissue evidence="1">Leaf</tissue>
    </source>
</reference>
<dbReference type="Gene3D" id="3.30.200.20">
    <property type="entry name" value="Phosphorylase Kinase, domain 1"/>
    <property type="match status" value="1"/>
</dbReference>
<evidence type="ECO:0000313" key="2">
    <source>
        <dbReference type="Proteomes" id="UP001168877"/>
    </source>
</evidence>
<protein>
    <submittedName>
        <fullName evidence="1">Uncharacterized protein</fullName>
    </submittedName>
</protein>
<organism evidence="1 2">
    <name type="scientific">Acer saccharum</name>
    <name type="common">Sugar maple</name>
    <dbReference type="NCBI Taxonomy" id="4024"/>
    <lineage>
        <taxon>Eukaryota</taxon>
        <taxon>Viridiplantae</taxon>
        <taxon>Streptophyta</taxon>
        <taxon>Embryophyta</taxon>
        <taxon>Tracheophyta</taxon>
        <taxon>Spermatophyta</taxon>
        <taxon>Magnoliopsida</taxon>
        <taxon>eudicotyledons</taxon>
        <taxon>Gunneridae</taxon>
        <taxon>Pentapetalae</taxon>
        <taxon>rosids</taxon>
        <taxon>malvids</taxon>
        <taxon>Sapindales</taxon>
        <taxon>Sapindaceae</taxon>
        <taxon>Hippocastanoideae</taxon>
        <taxon>Acereae</taxon>
        <taxon>Acer</taxon>
    </lineage>
</organism>
<name>A0AA39TM14_ACESA</name>
<gene>
    <name evidence="1" type="ORF">LWI29_033173</name>
</gene>
<dbReference type="AlphaFoldDB" id="A0AA39TM14"/>
<proteinExistence type="predicted"/>
<evidence type="ECO:0000313" key="1">
    <source>
        <dbReference type="EMBL" id="KAK0606015.1"/>
    </source>
</evidence>
<accession>A0AA39TM14</accession>
<comment type="caution">
    <text evidence="1">The sequence shown here is derived from an EMBL/GenBank/DDBJ whole genome shotgun (WGS) entry which is preliminary data.</text>
</comment>
<dbReference type="EMBL" id="JAUESC010000002">
    <property type="protein sequence ID" value="KAK0606015.1"/>
    <property type="molecule type" value="Genomic_DNA"/>
</dbReference>